<feature type="DNA-binding region" description="Homeobox" evidence="5">
    <location>
        <begin position="168"/>
        <end position="227"/>
    </location>
</feature>
<evidence type="ECO:0000256" key="6">
    <source>
        <dbReference type="RuleBase" id="RU000682"/>
    </source>
</evidence>
<dbReference type="PROSITE" id="PS50071">
    <property type="entry name" value="HOMEOBOX_2"/>
    <property type="match status" value="1"/>
</dbReference>
<keyword evidence="10" id="KW-1185">Reference proteome</keyword>
<keyword evidence="2 5" id="KW-0238">DNA-binding</keyword>
<feature type="compositionally biased region" description="Basic and acidic residues" evidence="7">
    <location>
        <begin position="34"/>
        <end position="49"/>
    </location>
</feature>
<dbReference type="PANTHER" id="PTHR24333:SF9">
    <property type="entry name" value="HOMEOBOX DOMAIN-CONTAINING PROTEIN"/>
    <property type="match status" value="1"/>
</dbReference>
<protein>
    <recommendedName>
        <fullName evidence="8">Homeobox domain-containing protein</fullName>
    </recommendedName>
</protein>
<reference evidence="9 10" key="1">
    <citation type="journal article" date="2023" name="Sci. Data">
        <title>Genome assembly of the Korean intertidal mud-creeper Batillaria attramentaria.</title>
        <authorList>
            <person name="Patra A.K."/>
            <person name="Ho P.T."/>
            <person name="Jun S."/>
            <person name="Lee S.J."/>
            <person name="Kim Y."/>
            <person name="Won Y.J."/>
        </authorList>
    </citation>
    <scope>NUCLEOTIDE SEQUENCE [LARGE SCALE GENOMIC DNA]</scope>
    <source>
        <strain evidence="9">Wonlab-2016</strain>
    </source>
</reference>
<dbReference type="InterPro" id="IPR009057">
    <property type="entry name" value="Homeodomain-like_sf"/>
</dbReference>
<evidence type="ECO:0000259" key="8">
    <source>
        <dbReference type="PROSITE" id="PS50071"/>
    </source>
</evidence>
<dbReference type="SUPFAM" id="SSF46689">
    <property type="entry name" value="Homeodomain-like"/>
    <property type="match status" value="1"/>
</dbReference>
<accession>A0ABD0JCQ7</accession>
<evidence type="ECO:0000256" key="7">
    <source>
        <dbReference type="SAM" id="MobiDB-lite"/>
    </source>
</evidence>
<evidence type="ECO:0000256" key="3">
    <source>
        <dbReference type="ARBA" id="ARBA00023155"/>
    </source>
</evidence>
<evidence type="ECO:0000256" key="5">
    <source>
        <dbReference type="PROSITE-ProRule" id="PRU00108"/>
    </source>
</evidence>
<comment type="caution">
    <text evidence="9">The sequence shown here is derived from an EMBL/GenBank/DDBJ whole genome shotgun (WGS) entry which is preliminary data.</text>
</comment>
<dbReference type="EMBL" id="JACVVK020000494">
    <property type="protein sequence ID" value="KAK7471395.1"/>
    <property type="molecule type" value="Genomic_DNA"/>
</dbReference>
<dbReference type="GO" id="GO:0003677">
    <property type="term" value="F:DNA binding"/>
    <property type="evidence" value="ECO:0007669"/>
    <property type="project" value="UniProtKB-UniRule"/>
</dbReference>
<dbReference type="Proteomes" id="UP001519460">
    <property type="component" value="Unassembled WGS sequence"/>
</dbReference>
<keyword evidence="4 5" id="KW-0539">Nucleus</keyword>
<dbReference type="InterPro" id="IPR020479">
    <property type="entry name" value="HD_metazoa"/>
</dbReference>
<comment type="subcellular location">
    <subcellularLocation>
        <location evidence="1 5 6">Nucleus</location>
    </subcellularLocation>
</comment>
<evidence type="ECO:0000256" key="2">
    <source>
        <dbReference type="ARBA" id="ARBA00023125"/>
    </source>
</evidence>
<feature type="compositionally biased region" description="Basic and acidic residues" evidence="7">
    <location>
        <begin position="61"/>
        <end position="70"/>
    </location>
</feature>
<name>A0ABD0JCQ7_9CAEN</name>
<feature type="domain" description="Homeobox" evidence="8">
    <location>
        <begin position="166"/>
        <end position="226"/>
    </location>
</feature>
<evidence type="ECO:0000256" key="4">
    <source>
        <dbReference type="ARBA" id="ARBA00023242"/>
    </source>
</evidence>
<gene>
    <name evidence="9" type="ORF">BaRGS_00035947</name>
</gene>
<dbReference type="AlphaFoldDB" id="A0ABD0JCQ7"/>
<dbReference type="GO" id="GO:0005634">
    <property type="term" value="C:nucleus"/>
    <property type="evidence" value="ECO:0007669"/>
    <property type="project" value="UniProtKB-SubCell"/>
</dbReference>
<dbReference type="InterPro" id="IPR017970">
    <property type="entry name" value="Homeobox_CS"/>
</dbReference>
<evidence type="ECO:0000256" key="1">
    <source>
        <dbReference type="ARBA" id="ARBA00004123"/>
    </source>
</evidence>
<proteinExistence type="predicted"/>
<dbReference type="PROSITE" id="PS00027">
    <property type="entry name" value="HOMEOBOX_1"/>
    <property type="match status" value="1"/>
</dbReference>
<dbReference type="PANTHER" id="PTHR24333">
    <property type="entry name" value="HOMEO BOX HB9 LIKE A-RELATED"/>
    <property type="match status" value="1"/>
</dbReference>
<feature type="compositionally biased region" description="Polar residues" evidence="7">
    <location>
        <begin position="1"/>
        <end position="14"/>
    </location>
</feature>
<dbReference type="Pfam" id="PF00046">
    <property type="entry name" value="Homeodomain"/>
    <property type="match status" value="1"/>
</dbReference>
<dbReference type="Gene3D" id="1.10.10.60">
    <property type="entry name" value="Homeodomain-like"/>
    <property type="match status" value="1"/>
</dbReference>
<dbReference type="SMART" id="SM00389">
    <property type="entry name" value="HOX"/>
    <property type="match status" value="1"/>
</dbReference>
<dbReference type="InterPro" id="IPR050848">
    <property type="entry name" value="Homeobox_TF"/>
</dbReference>
<feature type="region of interest" description="Disordered" evidence="7">
    <location>
        <begin position="1"/>
        <end position="89"/>
    </location>
</feature>
<dbReference type="PRINTS" id="PR00024">
    <property type="entry name" value="HOMEOBOX"/>
</dbReference>
<keyword evidence="3 5" id="KW-0371">Homeobox</keyword>
<evidence type="ECO:0000313" key="9">
    <source>
        <dbReference type="EMBL" id="KAK7471395.1"/>
    </source>
</evidence>
<organism evidence="9 10">
    <name type="scientific">Batillaria attramentaria</name>
    <dbReference type="NCBI Taxonomy" id="370345"/>
    <lineage>
        <taxon>Eukaryota</taxon>
        <taxon>Metazoa</taxon>
        <taxon>Spiralia</taxon>
        <taxon>Lophotrochozoa</taxon>
        <taxon>Mollusca</taxon>
        <taxon>Gastropoda</taxon>
        <taxon>Caenogastropoda</taxon>
        <taxon>Sorbeoconcha</taxon>
        <taxon>Cerithioidea</taxon>
        <taxon>Batillariidae</taxon>
        <taxon>Batillaria</taxon>
    </lineage>
</organism>
<sequence>MDSTAQQDSPVSTESSDERPLPQPKPTFLSIRDIIGETQDRKEETRNDARSAPTSPGDTLQKGKEDRDNHCPSNPLKFRPLSHTGTSNGASVSCHPSVHTRVYQAPLPTAATFPGGLSLLDNLSRGYFQHFPTGLSQPGWVYQSLYQRQLMMEAQKSNARRQRRVSVDRKPRQAYSTTQLDKLEAEFKKDRYLSVSKRVDLSKELNLTETQIKTWFQNRRTKWKKQMALKLKREGYTNASPWGHLSIMPPSHAYFISTNPCLLNFDR</sequence>
<dbReference type="InterPro" id="IPR001356">
    <property type="entry name" value="HD"/>
</dbReference>
<evidence type="ECO:0000313" key="10">
    <source>
        <dbReference type="Proteomes" id="UP001519460"/>
    </source>
</evidence>
<dbReference type="CDD" id="cd00086">
    <property type="entry name" value="homeodomain"/>
    <property type="match status" value="1"/>
</dbReference>